<dbReference type="SUPFAM" id="SSF74650">
    <property type="entry name" value="Galactose mutarotase-like"/>
    <property type="match status" value="1"/>
</dbReference>
<dbReference type="CDD" id="cd09024">
    <property type="entry name" value="Aldose_epim_lacX"/>
    <property type="match status" value="1"/>
</dbReference>
<dbReference type="InterPro" id="IPR037481">
    <property type="entry name" value="LacX"/>
</dbReference>
<evidence type="ECO:0000313" key="1">
    <source>
        <dbReference type="EMBL" id="SHG51887.1"/>
    </source>
</evidence>
<dbReference type="EMBL" id="LT670817">
    <property type="protein sequence ID" value="SHG51887.1"/>
    <property type="molecule type" value="Genomic_DNA"/>
</dbReference>
<sequence length="290" mass="32498">MNIDHHRLRNKEIAATVLAHGAELCSLTDAQGFELLWQAGPEWPRHAPLLFPIVGRLKNDELHHRGKAYPMAQHGFARDHRFDWVSRESTSCKLVLNDNAETRIRYPFPFRLEVNYTLKGAGLDITLDVTNTGNEMLPASIGAHPAFHWPLLPGLAKEAYKLIFSNEESAPVRRLKDGLMRPMSEPTPIRGDTLSLSEKLFDDDAIILDQLASSAVSYAADHGPSIDVSWQGFRELGVWSKPGGARFLCVEPWHGFASPSEFDGEFIDKPGLMHISPAQKRSVNYRIRIG</sequence>
<dbReference type="GO" id="GO:0016853">
    <property type="term" value="F:isomerase activity"/>
    <property type="evidence" value="ECO:0007669"/>
    <property type="project" value="InterPro"/>
</dbReference>
<dbReference type="GO" id="GO:0005975">
    <property type="term" value="P:carbohydrate metabolic process"/>
    <property type="evidence" value="ECO:0007669"/>
    <property type="project" value="InterPro"/>
</dbReference>
<dbReference type="GO" id="GO:0030246">
    <property type="term" value="F:carbohydrate binding"/>
    <property type="evidence" value="ECO:0007669"/>
    <property type="project" value="InterPro"/>
</dbReference>
<dbReference type="Pfam" id="PF01263">
    <property type="entry name" value="Aldose_epim"/>
    <property type="match status" value="1"/>
</dbReference>
<dbReference type="Proteomes" id="UP000189796">
    <property type="component" value="Chromosome I"/>
</dbReference>
<proteinExistence type="predicted"/>
<dbReference type="PANTHER" id="PTHR11122">
    <property type="entry name" value="APOSPORY-ASSOCIATED PROTEIN C-RELATED"/>
    <property type="match status" value="1"/>
</dbReference>
<organism evidence="1 2">
    <name type="scientific">Bradyrhizobium erythrophlei</name>
    <dbReference type="NCBI Taxonomy" id="1437360"/>
    <lineage>
        <taxon>Bacteria</taxon>
        <taxon>Pseudomonadati</taxon>
        <taxon>Pseudomonadota</taxon>
        <taxon>Alphaproteobacteria</taxon>
        <taxon>Hyphomicrobiales</taxon>
        <taxon>Nitrobacteraceae</taxon>
        <taxon>Bradyrhizobium</taxon>
    </lineage>
</organism>
<dbReference type="PANTHER" id="PTHR11122:SF13">
    <property type="entry name" value="GLUCOSE-6-PHOSPHATE 1-EPIMERASE"/>
    <property type="match status" value="1"/>
</dbReference>
<dbReference type="InterPro" id="IPR008183">
    <property type="entry name" value="Aldose_1/G6P_1-epimerase"/>
</dbReference>
<dbReference type="OrthoDB" id="9795355at2"/>
<dbReference type="InterPro" id="IPR011013">
    <property type="entry name" value="Gal_mutarotase_sf_dom"/>
</dbReference>
<accession>A0A1M5KGL5</accession>
<dbReference type="InterPro" id="IPR014718">
    <property type="entry name" value="GH-type_carb-bd"/>
</dbReference>
<dbReference type="RefSeq" id="WP_079600931.1">
    <property type="nucleotide sequence ID" value="NZ_LT670817.1"/>
</dbReference>
<dbReference type="AlphaFoldDB" id="A0A1M5KGL5"/>
<evidence type="ECO:0000313" key="2">
    <source>
        <dbReference type="Proteomes" id="UP000189796"/>
    </source>
</evidence>
<protein>
    <submittedName>
        <fullName evidence="1">Galactose mutarotase</fullName>
    </submittedName>
</protein>
<dbReference type="Gene3D" id="2.70.98.10">
    <property type="match status" value="1"/>
</dbReference>
<reference evidence="1 2" key="1">
    <citation type="submission" date="2016-11" db="EMBL/GenBank/DDBJ databases">
        <authorList>
            <person name="Jaros S."/>
            <person name="Januszkiewicz K."/>
            <person name="Wedrychowicz H."/>
        </authorList>
    </citation>
    <scope>NUCLEOTIDE SEQUENCE [LARGE SCALE GENOMIC DNA]</scope>
    <source>
        <strain evidence="1 2">GAS138</strain>
    </source>
</reference>
<gene>
    <name evidence="1" type="ORF">SAMN05443248_1822</name>
</gene>
<name>A0A1M5KGL5_9BRAD</name>